<protein>
    <recommendedName>
        <fullName evidence="4">TVP38/TMEM64 family membrane protein</fullName>
    </recommendedName>
</protein>
<comment type="caution">
    <text evidence="2">The sequence shown here is derived from an EMBL/GenBank/DDBJ whole genome shotgun (WGS) entry which is preliminary data.</text>
</comment>
<proteinExistence type="predicted"/>
<feature type="transmembrane region" description="Helical" evidence="1">
    <location>
        <begin position="41"/>
        <end position="69"/>
    </location>
</feature>
<dbReference type="Proteomes" id="UP000231530">
    <property type="component" value="Unassembled WGS sequence"/>
</dbReference>
<feature type="transmembrane region" description="Helical" evidence="1">
    <location>
        <begin position="162"/>
        <end position="186"/>
    </location>
</feature>
<keyword evidence="1" id="KW-0472">Membrane</keyword>
<sequence>MKKQTMILNIVWVTLLLALIIWLNTFLISYSDTIRDMLSRFGYVSMFILAVVSGFNFILPIPVIGFYPLFAELGFAPFLIVLVLSLGMTLGNSIGYMVGHMGKDIVRMKSGVRVRKLFDKLYTRHQVLPFFLLFFYTAFVPLPNELLVIPMALAGYRFRSMGILLFLGNFLFNIIGAFGIMSIISLL</sequence>
<evidence type="ECO:0000313" key="2">
    <source>
        <dbReference type="EMBL" id="PIR76471.1"/>
    </source>
</evidence>
<reference evidence="3" key="1">
    <citation type="submission" date="2017-09" db="EMBL/GenBank/DDBJ databases">
        <title>Depth-based differentiation of microbial function through sediment-hosted aquifers and enrichment of novel symbionts in the deep terrestrial subsurface.</title>
        <authorList>
            <person name="Probst A.J."/>
            <person name="Ladd B."/>
            <person name="Jarett J.K."/>
            <person name="Geller-Mcgrath D.E."/>
            <person name="Sieber C.M.K."/>
            <person name="Emerson J.B."/>
            <person name="Anantharaman K."/>
            <person name="Thomas B.C."/>
            <person name="Malmstrom R."/>
            <person name="Stieglmeier M."/>
            <person name="Klingl A."/>
            <person name="Woyke T."/>
            <person name="Ryan C.M."/>
            <person name="Banfield J.F."/>
        </authorList>
    </citation>
    <scope>NUCLEOTIDE SEQUENCE [LARGE SCALE GENOMIC DNA]</scope>
</reference>
<evidence type="ECO:0000256" key="1">
    <source>
        <dbReference type="SAM" id="Phobius"/>
    </source>
</evidence>
<feature type="transmembrane region" description="Helical" evidence="1">
    <location>
        <begin position="6"/>
        <end position="29"/>
    </location>
</feature>
<feature type="transmembrane region" description="Helical" evidence="1">
    <location>
        <begin position="121"/>
        <end position="142"/>
    </location>
</feature>
<gene>
    <name evidence="2" type="ORF">COU32_01930</name>
</gene>
<dbReference type="EMBL" id="PFBY01000024">
    <property type="protein sequence ID" value="PIR76471.1"/>
    <property type="molecule type" value="Genomic_DNA"/>
</dbReference>
<name>A0A2H0TWF1_9BACT</name>
<feature type="transmembrane region" description="Helical" evidence="1">
    <location>
        <begin position="75"/>
        <end position="100"/>
    </location>
</feature>
<keyword evidence="1" id="KW-0812">Transmembrane</keyword>
<keyword evidence="1" id="KW-1133">Transmembrane helix</keyword>
<evidence type="ECO:0008006" key="4">
    <source>
        <dbReference type="Google" id="ProtNLM"/>
    </source>
</evidence>
<organism evidence="2 3">
    <name type="scientific">Candidatus Magasanikbacteria bacterium CG10_big_fil_rev_8_21_14_0_10_42_10</name>
    <dbReference type="NCBI Taxonomy" id="1974649"/>
    <lineage>
        <taxon>Bacteria</taxon>
        <taxon>Candidatus Magasanikiibacteriota</taxon>
    </lineage>
</organism>
<accession>A0A2H0TWF1</accession>
<dbReference type="AlphaFoldDB" id="A0A2H0TWF1"/>
<evidence type="ECO:0000313" key="3">
    <source>
        <dbReference type="Proteomes" id="UP000231530"/>
    </source>
</evidence>